<name>A0A6A5Z3N8_9PLEO</name>
<organism evidence="1 2">
    <name type="scientific">Lophiotrema nucula</name>
    <dbReference type="NCBI Taxonomy" id="690887"/>
    <lineage>
        <taxon>Eukaryota</taxon>
        <taxon>Fungi</taxon>
        <taxon>Dikarya</taxon>
        <taxon>Ascomycota</taxon>
        <taxon>Pezizomycotina</taxon>
        <taxon>Dothideomycetes</taxon>
        <taxon>Pleosporomycetidae</taxon>
        <taxon>Pleosporales</taxon>
        <taxon>Lophiotremataceae</taxon>
        <taxon>Lophiotrema</taxon>
    </lineage>
</organism>
<reference evidence="1" key="1">
    <citation type="journal article" date="2020" name="Stud. Mycol.">
        <title>101 Dothideomycetes genomes: a test case for predicting lifestyles and emergence of pathogens.</title>
        <authorList>
            <person name="Haridas S."/>
            <person name="Albert R."/>
            <person name="Binder M."/>
            <person name="Bloem J."/>
            <person name="Labutti K."/>
            <person name="Salamov A."/>
            <person name="Andreopoulos B."/>
            <person name="Baker S."/>
            <person name="Barry K."/>
            <person name="Bills G."/>
            <person name="Bluhm B."/>
            <person name="Cannon C."/>
            <person name="Castanera R."/>
            <person name="Culley D."/>
            <person name="Daum C."/>
            <person name="Ezra D."/>
            <person name="Gonzalez J."/>
            <person name="Henrissat B."/>
            <person name="Kuo A."/>
            <person name="Liang C."/>
            <person name="Lipzen A."/>
            <person name="Lutzoni F."/>
            <person name="Magnuson J."/>
            <person name="Mondo S."/>
            <person name="Nolan M."/>
            <person name="Ohm R."/>
            <person name="Pangilinan J."/>
            <person name="Park H.-J."/>
            <person name="Ramirez L."/>
            <person name="Alfaro M."/>
            <person name="Sun H."/>
            <person name="Tritt A."/>
            <person name="Yoshinaga Y."/>
            <person name="Zwiers L.-H."/>
            <person name="Turgeon B."/>
            <person name="Goodwin S."/>
            <person name="Spatafora J."/>
            <person name="Crous P."/>
            <person name="Grigoriev I."/>
        </authorList>
    </citation>
    <scope>NUCLEOTIDE SEQUENCE</scope>
    <source>
        <strain evidence="1">CBS 627.86</strain>
    </source>
</reference>
<evidence type="ECO:0000313" key="2">
    <source>
        <dbReference type="Proteomes" id="UP000799770"/>
    </source>
</evidence>
<protein>
    <submittedName>
        <fullName evidence="1">Uncharacterized protein</fullName>
    </submittedName>
</protein>
<keyword evidence="2" id="KW-1185">Reference proteome</keyword>
<sequence>MATLAESGIKKYVEYFKNQTGIDMQPPMQRPLRVNFWRGPDVYLEIPFEASRPTCPITPRALLIDIQVLEDLLQTARSNTPTALDYLLPVLSHRLRQLVLVVRGRNPSFPWTKFALVSALLEIVRFIERRNAPRHAQSPQPERLLKVNVKTIAIRLVGDNAEDVRAGYRRGRELKAYPKMNKDMCMYLMQKPGHGVEEVGIHSRQRWKLRSSRDLKHLSSSPSPLWHLCA</sequence>
<accession>A0A6A5Z3N8</accession>
<gene>
    <name evidence="1" type="ORF">BDV96DRAFT_647770</name>
</gene>
<dbReference type="EMBL" id="ML977327">
    <property type="protein sequence ID" value="KAF2113507.1"/>
    <property type="molecule type" value="Genomic_DNA"/>
</dbReference>
<proteinExistence type="predicted"/>
<evidence type="ECO:0000313" key="1">
    <source>
        <dbReference type="EMBL" id="KAF2113507.1"/>
    </source>
</evidence>
<dbReference type="Proteomes" id="UP000799770">
    <property type="component" value="Unassembled WGS sequence"/>
</dbReference>
<dbReference type="AlphaFoldDB" id="A0A6A5Z3N8"/>